<evidence type="ECO:0000256" key="1">
    <source>
        <dbReference type="SAM" id="SignalP"/>
    </source>
</evidence>
<keyword evidence="1" id="KW-0732">Signal</keyword>
<protein>
    <submittedName>
        <fullName evidence="2">Uncharacterized protein</fullName>
    </submittedName>
</protein>
<gene>
    <name evidence="2" type="ORF">PUW80_01035</name>
</gene>
<keyword evidence="3" id="KW-1185">Reference proteome</keyword>
<proteinExistence type="predicted"/>
<dbReference type="RefSeq" id="WP_274223676.1">
    <property type="nucleotide sequence ID" value="NZ_JAQZCG020000011.1"/>
</dbReference>
<evidence type="ECO:0000313" key="2">
    <source>
        <dbReference type="EMBL" id="MDD7960927.1"/>
    </source>
</evidence>
<dbReference type="Proteomes" id="UP001218170">
    <property type="component" value="Unassembled WGS sequence"/>
</dbReference>
<name>A0ABT5SDT2_9MICO</name>
<feature type="chain" id="PRO_5046626399" evidence="1">
    <location>
        <begin position="34"/>
        <end position="202"/>
    </location>
</feature>
<reference evidence="2 3" key="1">
    <citation type="submission" date="2023-02" db="EMBL/GenBank/DDBJ databases">
        <title>Study of novel species of the Microbacterium genus.</title>
        <authorList>
            <person name="Arroyo-Herrera I."/>
            <person name="Roman-Ponce B."/>
            <person name="Vasquez-Murrieta M.S."/>
        </authorList>
    </citation>
    <scope>NUCLEOTIDE SEQUENCE [LARGE SCALE GENOMIC DNA]</scope>
    <source>
        <strain evidence="2 3">NE1TT3</strain>
    </source>
</reference>
<accession>A0ABT5SDT2</accession>
<feature type="signal peptide" evidence="1">
    <location>
        <begin position="1"/>
        <end position="33"/>
    </location>
</feature>
<evidence type="ECO:0000313" key="3">
    <source>
        <dbReference type="Proteomes" id="UP001218170"/>
    </source>
</evidence>
<comment type="caution">
    <text evidence="2">The sequence shown here is derived from an EMBL/GenBank/DDBJ whole genome shotgun (WGS) entry which is preliminary data.</text>
</comment>
<sequence length="202" mass="22064">MIPHRSARLRLSLAAGALLSVGALFTAATFTDAADVHVFLDGSQNTFEIRTAGSVRDGWVPSEDQWQPGRPAPYEIALEEGTVLAPGGSISLRIAAQNASPRLAGTLSLSIVDPDPRGDEIDPDTGRFVELFDQLQFTVRDGDRTLMDRVPAPELTTYTWDDAFEAGEHRLLDVRIDLPDTVDNRWQGAGTGVQFQFEGENR</sequence>
<organism evidence="2 3">
    <name type="scientific">Microbacterium thalli</name>
    <dbReference type="NCBI Taxonomy" id="3027921"/>
    <lineage>
        <taxon>Bacteria</taxon>
        <taxon>Bacillati</taxon>
        <taxon>Actinomycetota</taxon>
        <taxon>Actinomycetes</taxon>
        <taxon>Micrococcales</taxon>
        <taxon>Microbacteriaceae</taxon>
        <taxon>Microbacterium</taxon>
    </lineage>
</organism>
<dbReference type="EMBL" id="JAQZCI010000001">
    <property type="protein sequence ID" value="MDD7960927.1"/>
    <property type="molecule type" value="Genomic_DNA"/>
</dbReference>